<proteinExistence type="predicted"/>
<dbReference type="PANTHER" id="PTHR22884">
    <property type="entry name" value="SET DOMAIN PROTEINS"/>
    <property type="match status" value="1"/>
</dbReference>
<feature type="compositionally biased region" description="Pro residues" evidence="8">
    <location>
        <begin position="162"/>
        <end position="172"/>
    </location>
</feature>
<dbReference type="InterPro" id="IPR046341">
    <property type="entry name" value="SET_dom_sf"/>
</dbReference>
<evidence type="ECO:0000256" key="5">
    <source>
        <dbReference type="ARBA" id="ARBA00022679"/>
    </source>
</evidence>
<evidence type="ECO:0000313" key="10">
    <source>
        <dbReference type="EMBL" id="ELR16332.1"/>
    </source>
</evidence>
<dbReference type="RefSeq" id="XP_004338345.1">
    <property type="nucleotide sequence ID" value="XM_004338297.1"/>
</dbReference>
<dbReference type="PROSITE" id="PS50280">
    <property type="entry name" value="SET"/>
    <property type="match status" value="1"/>
</dbReference>
<keyword evidence="5" id="KW-0808">Transferase</keyword>
<dbReference type="InterPro" id="IPR001214">
    <property type="entry name" value="SET_dom"/>
</dbReference>
<reference evidence="10 11" key="1">
    <citation type="journal article" date="2013" name="Genome Biol.">
        <title>Genome of Acanthamoeba castellanii highlights extensive lateral gene transfer and early evolution of tyrosine kinase signaling.</title>
        <authorList>
            <person name="Clarke M."/>
            <person name="Lohan A.J."/>
            <person name="Liu B."/>
            <person name="Lagkouvardos I."/>
            <person name="Roy S."/>
            <person name="Zafar N."/>
            <person name="Bertelli C."/>
            <person name="Schilde C."/>
            <person name="Kianianmomeni A."/>
            <person name="Burglin T.R."/>
            <person name="Frech C."/>
            <person name="Turcotte B."/>
            <person name="Kopec K.O."/>
            <person name="Synnott J.M."/>
            <person name="Choo C."/>
            <person name="Paponov I."/>
            <person name="Finkler A."/>
            <person name="Soon Heng Tan C."/>
            <person name="Hutchins A.P."/>
            <person name="Weinmeier T."/>
            <person name="Rattei T."/>
            <person name="Chu J.S."/>
            <person name="Gimenez G."/>
            <person name="Irimia M."/>
            <person name="Rigden D.J."/>
            <person name="Fitzpatrick D.A."/>
            <person name="Lorenzo-Morales J."/>
            <person name="Bateman A."/>
            <person name="Chiu C.H."/>
            <person name="Tang P."/>
            <person name="Hegemann P."/>
            <person name="Fromm H."/>
            <person name="Raoult D."/>
            <person name="Greub G."/>
            <person name="Miranda-Saavedra D."/>
            <person name="Chen N."/>
            <person name="Nash P."/>
            <person name="Ginger M.L."/>
            <person name="Horn M."/>
            <person name="Schaap P."/>
            <person name="Caler L."/>
            <person name="Loftus B."/>
        </authorList>
    </citation>
    <scope>NUCLEOTIDE SEQUENCE [LARGE SCALE GENOMIC DNA]</scope>
    <source>
        <strain evidence="10 11">Neff</strain>
    </source>
</reference>
<dbReference type="GO" id="GO:0005634">
    <property type="term" value="C:nucleus"/>
    <property type="evidence" value="ECO:0007669"/>
    <property type="project" value="UniProtKB-SubCell"/>
</dbReference>
<dbReference type="GO" id="GO:0005694">
    <property type="term" value="C:chromosome"/>
    <property type="evidence" value="ECO:0007669"/>
    <property type="project" value="UniProtKB-SubCell"/>
</dbReference>
<dbReference type="Gene3D" id="2.170.270.10">
    <property type="entry name" value="SET domain"/>
    <property type="match status" value="1"/>
</dbReference>
<gene>
    <name evidence="10" type="ORF">ACA1_203770</name>
</gene>
<feature type="compositionally biased region" description="Low complexity" evidence="8">
    <location>
        <begin position="142"/>
        <end position="151"/>
    </location>
</feature>
<evidence type="ECO:0000256" key="1">
    <source>
        <dbReference type="ARBA" id="ARBA00004123"/>
    </source>
</evidence>
<dbReference type="VEuPathDB" id="AmoebaDB:ACA1_203770"/>
<dbReference type="GeneID" id="14917002"/>
<dbReference type="OrthoDB" id="308383at2759"/>
<dbReference type="GO" id="GO:0008168">
    <property type="term" value="F:methyltransferase activity"/>
    <property type="evidence" value="ECO:0007669"/>
    <property type="project" value="UniProtKB-KW"/>
</dbReference>
<dbReference type="SMART" id="SM00317">
    <property type="entry name" value="SET"/>
    <property type="match status" value="1"/>
</dbReference>
<comment type="subcellular location">
    <subcellularLocation>
        <location evidence="2">Chromosome</location>
    </subcellularLocation>
    <subcellularLocation>
        <location evidence="1">Nucleus</location>
    </subcellularLocation>
</comment>
<organism evidence="10 11">
    <name type="scientific">Acanthamoeba castellanii (strain ATCC 30010 / Neff)</name>
    <dbReference type="NCBI Taxonomy" id="1257118"/>
    <lineage>
        <taxon>Eukaryota</taxon>
        <taxon>Amoebozoa</taxon>
        <taxon>Discosea</taxon>
        <taxon>Longamoebia</taxon>
        <taxon>Centramoebida</taxon>
        <taxon>Acanthamoebidae</taxon>
        <taxon>Acanthamoeba</taxon>
    </lineage>
</organism>
<keyword evidence="4" id="KW-0489">Methyltransferase</keyword>
<dbReference type="AlphaFoldDB" id="L8GTS4"/>
<dbReference type="InterPro" id="IPR050777">
    <property type="entry name" value="SET2_Histone-Lys_MeTrsfase"/>
</dbReference>
<keyword evidence="6" id="KW-0949">S-adenosyl-L-methionine</keyword>
<name>L8GTS4_ACACF</name>
<dbReference type="KEGG" id="acan:ACA1_203770"/>
<dbReference type="Proteomes" id="UP000011083">
    <property type="component" value="Unassembled WGS sequence"/>
</dbReference>
<dbReference type="EMBL" id="KB008001">
    <property type="protein sequence ID" value="ELR16332.1"/>
    <property type="molecule type" value="Genomic_DNA"/>
</dbReference>
<dbReference type="SUPFAM" id="SSF82199">
    <property type="entry name" value="SET domain"/>
    <property type="match status" value="1"/>
</dbReference>
<evidence type="ECO:0000256" key="2">
    <source>
        <dbReference type="ARBA" id="ARBA00004286"/>
    </source>
</evidence>
<evidence type="ECO:0000259" key="9">
    <source>
        <dbReference type="PROSITE" id="PS50280"/>
    </source>
</evidence>
<evidence type="ECO:0000256" key="7">
    <source>
        <dbReference type="ARBA" id="ARBA00023242"/>
    </source>
</evidence>
<dbReference type="Pfam" id="PF00856">
    <property type="entry name" value="SET"/>
    <property type="match status" value="1"/>
</dbReference>
<keyword evidence="3" id="KW-0158">Chromosome</keyword>
<accession>L8GTS4</accession>
<sequence length="172" mass="19233">MGDHHYPSTGGVMATTTPTHDEIMRHYDHNCVEVRMSGIHGYGVFAQTDLPKGSYVIEYIGRKMERATIFQVLSKEQGRYVFNLDEKWSIDGSVPENRAGRINHSCEGNCHIKKVDGHIWVGHGEELALQLRRPQLHRLHPPQEGLAGAQEEAGRARGDEASPPPEPHGPQQ</sequence>
<protein>
    <submittedName>
        <fullName evidence="10">SET domain protein</fullName>
    </submittedName>
</protein>
<evidence type="ECO:0000256" key="3">
    <source>
        <dbReference type="ARBA" id="ARBA00022454"/>
    </source>
</evidence>
<evidence type="ECO:0000256" key="8">
    <source>
        <dbReference type="SAM" id="MobiDB-lite"/>
    </source>
</evidence>
<evidence type="ECO:0000256" key="6">
    <source>
        <dbReference type="ARBA" id="ARBA00022691"/>
    </source>
</evidence>
<evidence type="ECO:0000313" key="11">
    <source>
        <dbReference type="Proteomes" id="UP000011083"/>
    </source>
</evidence>
<evidence type="ECO:0000256" key="4">
    <source>
        <dbReference type="ARBA" id="ARBA00022603"/>
    </source>
</evidence>
<dbReference type="GO" id="GO:0032259">
    <property type="term" value="P:methylation"/>
    <property type="evidence" value="ECO:0007669"/>
    <property type="project" value="UniProtKB-KW"/>
</dbReference>
<feature type="region of interest" description="Disordered" evidence="8">
    <location>
        <begin position="140"/>
        <end position="172"/>
    </location>
</feature>
<feature type="domain" description="SET" evidence="9">
    <location>
        <begin position="30"/>
        <end position="150"/>
    </location>
</feature>
<keyword evidence="7" id="KW-0539">Nucleus</keyword>
<keyword evidence="11" id="KW-1185">Reference proteome</keyword>
<dbReference type="STRING" id="1257118.L8GTS4"/>